<proteinExistence type="predicted"/>
<reference evidence="1 2" key="1">
    <citation type="submission" date="2018-10" db="EMBL/GenBank/DDBJ databases">
        <title>Aeromicrobium sp. 9W16Y-2 whole genome shotgun sequence.</title>
        <authorList>
            <person name="Li F."/>
        </authorList>
    </citation>
    <scope>NUCLEOTIDE SEQUENCE [LARGE SCALE GENOMIC DNA]</scope>
    <source>
        <strain evidence="1 2">9W16Y-2</strain>
    </source>
</reference>
<gene>
    <name evidence="1" type="ORF">D9V41_15900</name>
</gene>
<keyword evidence="2" id="KW-1185">Reference proteome</keyword>
<dbReference type="Proteomes" id="UP000282515">
    <property type="component" value="Unassembled WGS sequence"/>
</dbReference>
<comment type="caution">
    <text evidence="1">The sequence shown here is derived from an EMBL/GenBank/DDBJ whole genome shotgun (WGS) entry which is preliminary data.</text>
</comment>
<accession>A0A3L8PH39</accession>
<protein>
    <submittedName>
        <fullName evidence="1">Uncharacterized protein</fullName>
    </submittedName>
</protein>
<sequence>MDHAQCHAELHFGLSTNLIVHGECVVSFHTVEREMDVAQPLDWPGKSLAFEVAPSVDTSAGRKVAVDVGTLKRHVDAPVPVYYIINVEDWRSGSMSPLGRARYPWVYFGDVIGVCSARDVHGQVSEPGTEGLSLVDVEKLPLWGWHEFIVSLSTDAPSAGPPTRIAAVRAIDERLFDDPNIAARLADHGKSNPRVREQIQDDGREVFTPLACDLTRKPPKIPLHNYLPTGSGYRTAETEELKEEFRRYAQTVECGRVGPKTRDGLMVVTMSWKKQHVLARLRAQRGRDR</sequence>
<dbReference type="EMBL" id="RDBF01000018">
    <property type="protein sequence ID" value="RLV54526.1"/>
    <property type="molecule type" value="Genomic_DNA"/>
</dbReference>
<organism evidence="1 2">
    <name type="scientific">Aeromicrobium phragmitis</name>
    <dbReference type="NCBI Taxonomy" id="2478914"/>
    <lineage>
        <taxon>Bacteria</taxon>
        <taxon>Bacillati</taxon>
        <taxon>Actinomycetota</taxon>
        <taxon>Actinomycetes</taxon>
        <taxon>Propionibacteriales</taxon>
        <taxon>Nocardioidaceae</taxon>
        <taxon>Aeromicrobium</taxon>
    </lineage>
</organism>
<dbReference type="RefSeq" id="WP_121795577.1">
    <property type="nucleotide sequence ID" value="NZ_RDBF01000018.1"/>
</dbReference>
<evidence type="ECO:0000313" key="1">
    <source>
        <dbReference type="EMBL" id="RLV54526.1"/>
    </source>
</evidence>
<name>A0A3L8PH39_9ACTN</name>
<dbReference type="AlphaFoldDB" id="A0A3L8PH39"/>
<evidence type="ECO:0000313" key="2">
    <source>
        <dbReference type="Proteomes" id="UP000282515"/>
    </source>
</evidence>